<proteinExistence type="predicted"/>
<feature type="region of interest" description="Disordered" evidence="1">
    <location>
        <begin position="286"/>
        <end position="340"/>
    </location>
</feature>
<dbReference type="STRING" id="33097.A0A150G7F0"/>
<feature type="compositionally biased region" description="Low complexity" evidence="1">
    <location>
        <begin position="135"/>
        <end position="161"/>
    </location>
</feature>
<feature type="compositionally biased region" description="Gly residues" evidence="1">
    <location>
        <begin position="436"/>
        <end position="449"/>
    </location>
</feature>
<keyword evidence="4" id="KW-1185">Reference proteome</keyword>
<dbReference type="InterPro" id="IPR040843">
    <property type="entry name" value="RAMA"/>
</dbReference>
<reference evidence="4" key="1">
    <citation type="journal article" date="2016" name="Nat. Commun.">
        <title>The Gonium pectorale genome demonstrates co-option of cell cycle regulation during the evolution of multicellularity.</title>
        <authorList>
            <person name="Hanschen E.R."/>
            <person name="Marriage T.N."/>
            <person name="Ferris P.J."/>
            <person name="Hamaji T."/>
            <person name="Toyoda A."/>
            <person name="Fujiyama A."/>
            <person name="Neme R."/>
            <person name="Noguchi H."/>
            <person name="Minakuchi Y."/>
            <person name="Suzuki M."/>
            <person name="Kawai-Toyooka H."/>
            <person name="Smith D.R."/>
            <person name="Sparks H."/>
            <person name="Anderson J."/>
            <person name="Bakaric R."/>
            <person name="Luria V."/>
            <person name="Karger A."/>
            <person name="Kirschner M.W."/>
            <person name="Durand P.M."/>
            <person name="Michod R.E."/>
            <person name="Nozaki H."/>
            <person name="Olson B.J."/>
        </authorList>
    </citation>
    <scope>NUCLEOTIDE SEQUENCE [LARGE SCALE GENOMIC DNA]</scope>
    <source>
        <strain evidence="4">NIES-2863</strain>
    </source>
</reference>
<feature type="compositionally biased region" description="Low complexity" evidence="1">
    <location>
        <begin position="286"/>
        <end position="299"/>
    </location>
</feature>
<dbReference type="OrthoDB" id="515696at2759"/>
<name>A0A150G7F0_GONPE</name>
<feature type="compositionally biased region" description="Polar residues" evidence="1">
    <location>
        <begin position="245"/>
        <end position="262"/>
    </location>
</feature>
<sequence>MHGQGNGSSHQPWLPPSNNSSSAGYAFLTRSSSMVPDPEALEHGSLPRAPTAALGAAVPGWGVPAELEAQLDSMLGFAGPASGSSSGLRSASRQLPSAAQVVALLQSPARSGTLGVSGTFGALSLGPTSGGCGTLSSSSMGPLGAGLSSPAPAAAPAARAGPQGGSGPYDMSSMAAAVAATLPAMMVDMAQATAACRSGGGQTGGGRGGFGVPVAPSKMKRLSMTPPGSQELSQHLHRQQPMLPPTSSGGLPSGTNAHSGSGSFMRHEVLAAAAAAQQQQQQLLMAAQQQQMQMPAGIPSGAGGSSGGGVEGWDRPQPPQGGKGGGGFNPLLFEGPSQRQRQLQQLQQIMQYAKPLQLQQIRRQLKQQQQHAQQQQQQQAQQQQQQQRVQQLGGGDRQQGPVLPAGVPDGLVAEVASGSWQRVQPPAHGSVFNSGDSGGGAGGVAGGDGASTSHDSGHGGSTGTQAEGPARGALPEAEEQAEQGESGVHPRHPESRMEGGAAGLQWQASGAISSLDEFDTVSLDTMSQSRSTPGNAPGPSVRGPSTRVVRDPSSSGAAGGGGGPAARRREAAPASTSGPASGSAPAAATKSGRPRQRARNNATLADVIRFNLLQPGPHKVLIGNQDTVEIVVSVDGRIETPFGEFRSLSSMALAALRKRNPNRLACDGWQEVKLNGVRLDDMRQEAGRLLLTEGGAAKEEL</sequence>
<feature type="compositionally biased region" description="Gly residues" evidence="1">
    <location>
        <begin position="198"/>
        <end position="211"/>
    </location>
</feature>
<dbReference type="Proteomes" id="UP000075714">
    <property type="component" value="Unassembled WGS sequence"/>
</dbReference>
<feature type="compositionally biased region" description="Low complexity" evidence="1">
    <location>
        <begin position="572"/>
        <end position="589"/>
    </location>
</feature>
<evidence type="ECO:0000259" key="2">
    <source>
        <dbReference type="Pfam" id="PF18755"/>
    </source>
</evidence>
<evidence type="ECO:0000313" key="3">
    <source>
        <dbReference type="EMBL" id="KXZ45772.1"/>
    </source>
</evidence>
<feature type="region of interest" description="Disordered" evidence="1">
    <location>
        <begin position="1"/>
        <end position="21"/>
    </location>
</feature>
<feature type="region of interest" description="Disordered" evidence="1">
    <location>
        <begin position="525"/>
        <end position="598"/>
    </location>
</feature>
<feature type="domain" description="RAMA" evidence="2">
    <location>
        <begin position="589"/>
        <end position="685"/>
    </location>
</feature>
<dbReference type="AlphaFoldDB" id="A0A150G7F0"/>
<feature type="region of interest" description="Disordered" evidence="1">
    <location>
        <begin position="421"/>
        <end position="503"/>
    </location>
</feature>
<protein>
    <recommendedName>
        <fullName evidence="2">RAMA domain-containing protein</fullName>
    </recommendedName>
</protein>
<feature type="compositionally biased region" description="Polar residues" evidence="1">
    <location>
        <begin position="7"/>
        <end position="21"/>
    </location>
</feature>
<accession>A0A150G7F0</accession>
<feature type="compositionally biased region" description="Gly residues" evidence="1">
    <location>
        <begin position="300"/>
        <end position="311"/>
    </location>
</feature>
<evidence type="ECO:0000313" key="4">
    <source>
        <dbReference type="Proteomes" id="UP000075714"/>
    </source>
</evidence>
<dbReference type="Pfam" id="PF18755">
    <property type="entry name" value="RAMA"/>
    <property type="match status" value="1"/>
</dbReference>
<dbReference type="SUPFAM" id="SSF81995">
    <property type="entry name" value="beta-sandwich domain of Sec23/24"/>
    <property type="match status" value="1"/>
</dbReference>
<feature type="region of interest" description="Disordered" evidence="1">
    <location>
        <begin position="196"/>
        <end position="262"/>
    </location>
</feature>
<feature type="compositionally biased region" description="Polar residues" evidence="1">
    <location>
        <begin position="525"/>
        <end position="534"/>
    </location>
</feature>
<feature type="region of interest" description="Disordered" evidence="1">
    <location>
        <begin position="135"/>
        <end position="167"/>
    </location>
</feature>
<gene>
    <name evidence="3" type="ORF">GPECTOR_50g565</name>
</gene>
<feature type="region of interest" description="Disordered" evidence="1">
    <location>
        <begin position="386"/>
        <end position="408"/>
    </location>
</feature>
<evidence type="ECO:0000256" key="1">
    <source>
        <dbReference type="SAM" id="MobiDB-lite"/>
    </source>
</evidence>
<comment type="caution">
    <text evidence="3">The sequence shown here is derived from an EMBL/GenBank/DDBJ whole genome shotgun (WGS) entry which is preliminary data.</text>
</comment>
<dbReference type="EMBL" id="LSYV01000051">
    <property type="protein sequence ID" value="KXZ45772.1"/>
    <property type="molecule type" value="Genomic_DNA"/>
</dbReference>
<organism evidence="3 4">
    <name type="scientific">Gonium pectorale</name>
    <name type="common">Green alga</name>
    <dbReference type="NCBI Taxonomy" id="33097"/>
    <lineage>
        <taxon>Eukaryota</taxon>
        <taxon>Viridiplantae</taxon>
        <taxon>Chlorophyta</taxon>
        <taxon>core chlorophytes</taxon>
        <taxon>Chlorophyceae</taxon>
        <taxon>CS clade</taxon>
        <taxon>Chlamydomonadales</taxon>
        <taxon>Volvocaceae</taxon>
        <taxon>Gonium</taxon>
    </lineage>
</organism>